<dbReference type="PANTHER" id="PTHR38436">
    <property type="entry name" value="POLYKETIDE CYCLASE SNOAL-LIKE DOMAIN"/>
    <property type="match status" value="1"/>
</dbReference>
<reference evidence="1 2" key="1">
    <citation type="submission" date="2021-05" db="EMBL/GenBank/DDBJ databases">
        <title>Draft Genome Sequences of Clinical Respiratory Isolates of Mycobacterium goodii Recovered in Ireland.</title>
        <authorList>
            <person name="Flanagan P.R."/>
            <person name="Mok S."/>
            <person name="Roycroft E."/>
            <person name="Rogers T.R."/>
            <person name="Fitzgibbon M."/>
        </authorList>
    </citation>
    <scope>NUCLEOTIDE SEQUENCE [LARGE SCALE GENOMIC DNA]</scope>
    <source>
        <strain evidence="1 2">14IE55</strain>
    </source>
</reference>
<proteinExistence type="predicted"/>
<dbReference type="InterPro" id="IPR009959">
    <property type="entry name" value="Cyclase_SnoaL-like"/>
</dbReference>
<keyword evidence="2" id="KW-1185">Reference proteome</keyword>
<evidence type="ECO:0000313" key="2">
    <source>
        <dbReference type="Proteomes" id="UP000696413"/>
    </source>
</evidence>
<accession>A0ABS6HSF4</accession>
<dbReference type="InterPro" id="IPR032710">
    <property type="entry name" value="NTF2-like_dom_sf"/>
</dbReference>
<gene>
    <name evidence="1" type="ORF">KL859_22435</name>
</gene>
<dbReference type="EMBL" id="JAHBOM010000018">
    <property type="protein sequence ID" value="MBU8825617.1"/>
    <property type="molecule type" value="Genomic_DNA"/>
</dbReference>
<name>A0ABS6HSF4_MYCGD</name>
<dbReference type="RefSeq" id="WP_214395518.1">
    <property type="nucleotide sequence ID" value="NZ_JAHBOL010000006.1"/>
</dbReference>
<protein>
    <submittedName>
        <fullName evidence="1">Ester cyclase</fullName>
    </submittedName>
</protein>
<dbReference type="PANTHER" id="PTHR38436:SF1">
    <property type="entry name" value="ESTER CYCLASE"/>
    <property type="match status" value="1"/>
</dbReference>
<evidence type="ECO:0000313" key="1">
    <source>
        <dbReference type="EMBL" id="MBU8825617.1"/>
    </source>
</evidence>
<dbReference type="Pfam" id="PF07366">
    <property type="entry name" value="SnoaL"/>
    <property type="match status" value="1"/>
</dbReference>
<comment type="caution">
    <text evidence="1">The sequence shown here is derived from an EMBL/GenBank/DDBJ whole genome shotgun (WGS) entry which is preliminary data.</text>
</comment>
<organism evidence="1 2">
    <name type="scientific">Mycolicibacterium goodii</name>
    <name type="common">Mycobacterium goodii</name>
    <dbReference type="NCBI Taxonomy" id="134601"/>
    <lineage>
        <taxon>Bacteria</taxon>
        <taxon>Bacillati</taxon>
        <taxon>Actinomycetota</taxon>
        <taxon>Actinomycetes</taxon>
        <taxon>Mycobacteriales</taxon>
        <taxon>Mycobacteriaceae</taxon>
        <taxon>Mycolicibacterium</taxon>
    </lineage>
</organism>
<dbReference type="SUPFAM" id="SSF54427">
    <property type="entry name" value="NTF2-like"/>
    <property type="match status" value="1"/>
</dbReference>
<dbReference type="Gene3D" id="3.10.450.50">
    <property type="match status" value="1"/>
</dbReference>
<sequence>MTEQKERLRSLYQSYLDACNEHDFDRMTTFYASTIRINDAPTPAENVTRQFVPLVRAFPDWRWKVRSQLVDDDLIALHFSVTGTHLGDFRGIAATGRRVSTSEFTVYRVEDCKFTDVWDLTDLDTVMDQIRQNPTDGRNDP</sequence>
<dbReference type="Proteomes" id="UP000696413">
    <property type="component" value="Unassembled WGS sequence"/>
</dbReference>